<keyword evidence="3" id="KW-0808">Transferase</keyword>
<dbReference type="EMBL" id="JASVDS010000008">
    <property type="protein sequence ID" value="MDL5034400.1"/>
    <property type="molecule type" value="Genomic_DNA"/>
</dbReference>
<dbReference type="PANTHER" id="PTHR33841">
    <property type="entry name" value="DNA METHYLTRANSFERASE YEEA-RELATED"/>
    <property type="match status" value="1"/>
</dbReference>
<proteinExistence type="predicted"/>
<evidence type="ECO:0000313" key="7">
    <source>
        <dbReference type="EMBL" id="MDL5034400.1"/>
    </source>
</evidence>
<dbReference type="PRINTS" id="PR00507">
    <property type="entry name" value="N12N6MTFRASE"/>
</dbReference>
<name>A0ABT7LNH6_9BURK</name>
<organism evidence="7 8">
    <name type="scientific">Roseateles subflavus</name>
    <dbReference type="NCBI Taxonomy" id="3053353"/>
    <lineage>
        <taxon>Bacteria</taxon>
        <taxon>Pseudomonadati</taxon>
        <taxon>Pseudomonadota</taxon>
        <taxon>Betaproteobacteria</taxon>
        <taxon>Burkholderiales</taxon>
        <taxon>Sphaerotilaceae</taxon>
        <taxon>Roseateles</taxon>
    </lineage>
</organism>
<dbReference type="GO" id="GO:0008168">
    <property type="term" value="F:methyltransferase activity"/>
    <property type="evidence" value="ECO:0007669"/>
    <property type="project" value="UniProtKB-KW"/>
</dbReference>
<dbReference type="RefSeq" id="WP_285984475.1">
    <property type="nucleotide sequence ID" value="NZ_JASVDS010000008.1"/>
</dbReference>
<evidence type="ECO:0000256" key="1">
    <source>
        <dbReference type="ARBA" id="ARBA00011900"/>
    </source>
</evidence>
<keyword evidence="8" id="KW-1185">Reference proteome</keyword>
<evidence type="ECO:0000256" key="2">
    <source>
        <dbReference type="ARBA" id="ARBA00022603"/>
    </source>
</evidence>
<dbReference type="EC" id="2.1.1.72" evidence="1"/>
<dbReference type="InterPro" id="IPR050953">
    <property type="entry name" value="N4_N6_ade-DNA_methylase"/>
</dbReference>
<dbReference type="SUPFAM" id="SSF53335">
    <property type="entry name" value="S-adenosyl-L-methionine-dependent methyltransferases"/>
    <property type="match status" value="1"/>
</dbReference>
<reference evidence="7 8" key="1">
    <citation type="submission" date="2023-06" db="EMBL/GenBank/DDBJ databases">
        <title>Pelomonas sp. APW6 16S ribosomal RNA gene genome sequencing and assembly.</title>
        <authorList>
            <person name="Woo H."/>
        </authorList>
    </citation>
    <scope>NUCLEOTIDE SEQUENCE [LARGE SCALE GENOMIC DNA]</scope>
    <source>
        <strain evidence="7 8">APW6</strain>
    </source>
</reference>
<evidence type="ECO:0000313" key="8">
    <source>
        <dbReference type="Proteomes" id="UP001238603"/>
    </source>
</evidence>
<keyword evidence="4" id="KW-0949">S-adenosyl-L-methionine</keyword>
<dbReference type="PANTHER" id="PTHR33841:SF5">
    <property type="entry name" value="DNA METHYLASE (MODIFICATION METHYLASE) (METHYLTRANSFERASE)-RELATED"/>
    <property type="match status" value="1"/>
</dbReference>
<evidence type="ECO:0000256" key="3">
    <source>
        <dbReference type="ARBA" id="ARBA00022679"/>
    </source>
</evidence>
<dbReference type="Pfam" id="PF08241">
    <property type="entry name" value="Methyltransf_11"/>
    <property type="match status" value="1"/>
</dbReference>
<evidence type="ECO:0000256" key="4">
    <source>
        <dbReference type="ARBA" id="ARBA00022691"/>
    </source>
</evidence>
<protein>
    <recommendedName>
        <fullName evidence="1">site-specific DNA-methyltransferase (adenine-specific)</fullName>
        <ecNumber evidence="1">2.1.1.72</ecNumber>
    </recommendedName>
</protein>
<feature type="domain" description="Methyltransferase type 11" evidence="6">
    <location>
        <begin position="46"/>
        <end position="129"/>
    </location>
</feature>
<comment type="caution">
    <text evidence="7">The sequence shown here is derived from an EMBL/GenBank/DDBJ whole genome shotgun (WGS) entry which is preliminary data.</text>
</comment>
<dbReference type="GO" id="GO:0032259">
    <property type="term" value="P:methylation"/>
    <property type="evidence" value="ECO:0007669"/>
    <property type="project" value="UniProtKB-KW"/>
</dbReference>
<dbReference type="Gene3D" id="3.40.50.150">
    <property type="entry name" value="Vaccinia Virus protein VP39"/>
    <property type="match status" value="1"/>
</dbReference>
<keyword evidence="2 7" id="KW-0489">Methyltransferase</keyword>
<evidence type="ECO:0000259" key="6">
    <source>
        <dbReference type="Pfam" id="PF08241"/>
    </source>
</evidence>
<accession>A0ABT7LNH6</accession>
<dbReference type="CDD" id="cd02440">
    <property type="entry name" value="AdoMet_MTases"/>
    <property type="match status" value="1"/>
</dbReference>
<dbReference type="Proteomes" id="UP001238603">
    <property type="component" value="Unassembled WGS sequence"/>
</dbReference>
<evidence type="ECO:0000256" key="5">
    <source>
        <dbReference type="ARBA" id="ARBA00047942"/>
    </source>
</evidence>
<comment type="catalytic activity">
    <reaction evidence="5">
        <text>a 2'-deoxyadenosine in DNA + S-adenosyl-L-methionine = an N(6)-methyl-2'-deoxyadenosine in DNA + S-adenosyl-L-homocysteine + H(+)</text>
        <dbReference type="Rhea" id="RHEA:15197"/>
        <dbReference type="Rhea" id="RHEA-COMP:12418"/>
        <dbReference type="Rhea" id="RHEA-COMP:12419"/>
        <dbReference type="ChEBI" id="CHEBI:15378"/>
        <dbReference type="ChEBI" id="CHEBI:57856"/>
        <dbReference type="ChEBI" id="CHEBI:59789"/>
        <dbReference type="ChEBI" id="CHEBI:90615"/>
        <dbReference type="ChEBI" id="CHEBI:90616"/>
        <dbReference type="EC" id="2.1.1.72"/>
    </reaction>
</comment>
<dbReference type="InterPro" id="IPR013216">
    <property type="entry name" value="Methyltransf_11"/>
</dbReference>
<dbReference type="InterPro" id="IPR029063">
    <property type="entry name" value="SAM-dependent_MTases_sf"/>
</dbReference>
<gene>
    <name evidence="7" type="ORF">QRD43_21030</name>
</gene>
<sequence>MTAIDLTDSGEQRKALGQYFTPRWVAEAIIDRHFSDLTPGSTVIEPSCGDGVFLHALPSHLNAVGVEIDPRWAEKARQDTGRTVLLGDFLTVPLPSSVAAVVGNPPFQAETVARFLGRAHQLLEEGGRCGLILPAYVLQTSSKVLAMSEQWSIEQELMPRNIFPRLSVPIVFSMFTKEARRRLFGFFLYREAAEISALSKPARQVLERSGKGGSVWRQAVHAAFDLVAQDVAPLDALYRALEGRRPTENQHYQAKIRQTLQVYPEFESVDRGVWRRQRVRSAAA</sequence>